<evidence type="ECO:0000256" key="2">
    <source>
        <dbReference type="ARBA" id="ARBA00022670"/>
    </source>
</evidence>
<dbReference type="SUPFAM" id="SSF55486">
    <property type="entry name" value="Metalloproteases ('zincins'), catalytic domain"/>
    <property type="match status" value="1"/>
</dbReference>
<keyword evidence="11" id="KW-1185">Reference proteome</keyword>
<dbReference type="FunFam" id="3.40.390.10:FF:000006">
    <property type="entry name" value="Thimet oligopeptidase 1"/>
    <property type="match status" value="1"/>
</dbReference>
<evidence type="ECO:0000256" key="8">
    <source>
        <dbReference type="SAM" id="MobiDB-lite"/>
    </source>
</evidence>
<proteinExistence type="inferred from homology"/>
<dbReference type="GO" id="GO:0006508">
    <property type="term" value="P:proteolysis"/>
    <property type="evidence" value="ECO:0007669"/>
    <property type="project" value="UniProtKB-KW"/>
</dbReference>
<accession>A0A851M3T8</accession>
<dbReference type="PANTHER" id="PTHR11804:SF50">
    <property type="entry name" value="THIMET OLIGOPEPTIDASE"/>
    <property type="match status" value="1"/>
</dbReference>
<feature type="domain" description="Peptidase M3A/M3B catalytic" evidence="9">
    <location>
        <begin position="2"/>
        <end position="260"/>
    </location>
</feature>
<dbReference type="CDD" id="cd06455">
    <property type="entry name" value="M3A_TOP"/>
    <property type="match status" value="1"/>
</dbReference>
<evidence type="ECO:0000259" key="9">
    <source>
        <dbReference type="Pfam" id="PF01432"/>
    </source>
</evidence>
<evidence type="ECO:0000256" key="3">
    <source>
        <dbReference type="ARBA" id="ARBA00022723"/>
    </source>
</evidence>
<feature type="non-terminal residue" evidence="10">
    <location>
        <position position="368"/>
    </location>
</feature>
<keyword evidence="4 7" id="KW-0378">Hydrolase</keyword>
<dbReference type="GO" id="GO:0004222">
    <property type="term" value="F:metalloendopeptidase activity"/>
    <property type="evidence" value="ECO:0007669"/>
    <property type="project" value="InterPro"/>
</dbReference>
<evidence type="ECO:0000256" key="6">
    <source>
        <dbReference type="ARBA" id="ARBA00023049"/>
    </source>
</evidence>
<dbReference type="Proteomes" id="UP000621168">
    <property type="component" value="Unassembled WGS sequence"/>
</dbReference>
<feature type="non-terminal residue" evidence="10">
    <location>
        <position position="1"/>
    </location>
</feature>
<keyword evidence="5 7" id="KW-0862">Zinc</keyword>
<protein>
    <submittedName>
        <fullName evidence="10">THOP1 oligopeptidase</fullName>
    </submittedName>
</protein>
<evidence type="ECO:0000256" key="5">
    <source>
        <dbReference type="ARBA" id="ARBA00022833"/>
    </source>
</evidence>
<dbReference type="EMBL" id="WBMX01017992">
    <property type="protein sequence ID" value="NXC22547.1"/>
    <property type="molecule type" value="Genomic_DNA"/>
</dbReference>
<dbReference type="PANTHER" id="PTHR11804">
    <property type="entry name" value="PROTEASE M3 THIMET OLIGOPEPTIDASE-RELATED"/>
    <property type="match status" value="1"/>
</dbReference>
<dbReference type="AlphaFoldDB" id="A0A851M3T8"/>
<dbReference type="InterPro" id="IPR045090">
    <property type="entry name" value="Pept_M3A_M3B"/>
</dbReference>
<dbReference type="InterPro" id="IPR001567">
    <property type="entry name" value="Pept_M3A_M3B_dom"/>
</dbReference>
<dbReference type="GO" id="GO:0005758">
    <property type="term" value="C:mitochondrial intermembrane space"/>
    <property type="evidence" value="ECO:0007669"/>
    <property type="project" value="TreeGrafter"/>
</dbReference>
<sequence>DELAQKLKPLGEKERAVILDLKKKECEKRGLEFDNRINAWDMRYYMNQVEETKYSVDQNLLKEYFPMQVVTTGLLAIYQELLGLTFQLEEKAQVWHEDVQLYTVKDSSSGETIGKFYLDLYPREGKYGHAACFGLQPGCLLPDSSRQISVAAMVANFTKPTPDAPSLLQHDEVETYFHEFGHVMHQLCSQAEFAMFSGTHVERDFVEAPSQMLENWVWEKEPLLRMSRHYKTGSPIPDELLEKLIRSRQANTGGSLRREVGASEEGQGASEGSVLSPARAGPRRGVPHYYGYLWSEVYSMDMFHTRFKQEGIMNCKVGMDYRNCILHPGGSLDASDMLRKFLGREPKQDAFLASKGLKVESNSLPSAC</sequence>
<dbReference type="GO" id="GO:0006518">
    <property type="term" value="P:peptide metabolic process"/>
    <property type="evidence" value="ECO:0007669"/>
    <property type="project" value="TreeGrafter"/>
</dbReference>
<dbReference type="OrthoDB" id="534666at2759"/>
<name>A0A851M3T8_CORCR</name>
<dbReference type="Gene3D" id="1.10.1370.40">
    <property type="match status" value="1"/>
</dbReference>
<comment type="cofactor">
    <cofactor evidence="7">
        <name>Zn(2+)</name>
        <dbReference type="ChEBI" id="CHEBI:29105"/>
    </cofactor>
    <text evidence="7">Binds 1 zinc ion.</text>
</comment>
<organism evidence="10 11">
    <name type="scientific">Corythaeola cristata</name>
    <name type="common">Great blue turaco</name>
    <dbReference type="NCBI Taxonomy" id="103954"/>
    <lineage>
        <taxon>Eukaryota</taxon>
        <taxon>Metazoa</taxon>
        <taxon>Chordata</taxon>
        <taxon>Craniata</taxon>
        <taxon>Vertebrata</taxon>
        <taxon>Euteleostomi</taxon>
        <taxon>Archelosauria</taxon>
        <taxon>Archosauria</taxon>
        <taxon>Dinosauria</taxon>
        <taxon>Saurischia</taxon>
        <taxon>Theropoda</taxon>
        <taxon>Coelurosauria</taxon>
        <taxon>Aves</taxon>
        <taxon>Neognathae</taxon>
        <taxon>Neoaves</taxon>
        <taxon>Otidimorphae</taxon>
        <taxon>Musophagiformes</taxon>
        <taxon>Musophagidae</taxon>
        <taxon>Corythaeola</taxon>
    </lineage>
</organism>
<evidence type="ECO:0000313" key="10">
    <source>
        <dbReference type="EMBL" id="NXC22547.1"/>
    </source>
</evidence>
<keyword evidence="6 7" id="KW-0482">Metalloprotease</keyword>
<reference evidence="10" key="1">
    <citation type="submission" date="2019-09" db="EMBL/GenBank/DDBJ databases">
        <title>Bird 10,000 Genomes (B10K) Project - Family phase.</title>
        <authorList>
            <person name="Zhang G."/>
        </authorList>
    </citation>
    <scope>NUCLEOTIDE SEQUENCE</scope>
    <source>
        <strain evidence="10">B10K-CU-031-40</strain>
    </source>
</reference>
<keyword evidence="3 7" id="KW-0479">Metal-binding</keyword>
<dbReference type="GO" id="GO:0046872">
    <property type="term" value="F:metal ion binding"/>
    <property type="evidence" value="ECO:0007669"/>
    <property type="project" value="UniProtKB-UniRule"/>
</dbReference>
<keyword evidence="2 7" id="KW-0645">Protease</keyword>
<dbReference type="Pfam" id="PF01432">
    <property type="entry name" value="Peptidase_M3"/>
    <property type="match status" value="2"/>
</dbReference>
<evidence type="ECO:0000256" key="7">
    <source>
        <dbReference type="RuleBase" id="RU003435"/>
    </source>
</evidence>
<evidence type="ECO:0000256" key="1">
    <source>
        <dbReference type="ARBA" id="ARBA00006040"/>
    </source>
</evidence>
<gene>
    <name evidence="10" type="primary">Thop1</name>
    <name evidence="10" type="ORF">CORCRI_R08661</name>
</gene>
<comment type="similarity">
    <text evidence="1 7">Belongs to the peptidase M3 family.</text>
</comment>
<feature type="region of interest" description="Disordered" evidence="8">
    <location>
        <begin position="252"/>
        <end position="279"/>
    </location>
</feature>
<feature type="domain" description="Peptidase M3A/M3B catalytic" evidence="9">
    <location>
        <begin position="288"/>
        <end position="356"/>
    </location>
</feature>
<evidence type="ECO:0000256" key="4">
    <source>
        <dbReference type="ARBA" id="ARBA00022801"/>
    </source>
</evidence>
<evidence type="ECO:0000313" key="11">
    <source>
        <dbReference type="Proteomes" id="UP000621168"/>
    </source>
</evidence>
<comment type="caution">
    <text evidence="10">The sequence shown here is derived from an EMBL/GenBank/DDBJ whole genome shotgun (WGS) entry which is preliminary data.</text>
</comment>
<feature type="compositionally biased region" description="Low complexity" evidence="8">
    <location>
        <begin position="263"/>
        <end position="274"/>
    </location>
</feature>